<keyword evidence="1" id="KW-1133">Transmembrane helix</keyword>
<organism evidence="2 3">
    <name type="scientific">Portunus trituberculatus</name>
    <name type="common">Swimming crab</name>
    <name type="synonym">Neptunus trituberculatus</name>
    <dbReference type="NCBI Taxonomy" id="210409"/>
    <lineage>
        <taxon>Eukaryota</taxon>
        <taxon>Metazoa</taxon>
        <taxon>Ecdysozoa</taxon>
        <taxon>Arthropoda</taxon>
        <taxon>Crustacea</taxon>
        <taxon>Multicrustacea</taxon>
        <taxon>Malacostraca</taxon>
        <taxon>Eumalacostraca</taxon>
        <taxon>Eucarida</taxon>
        <taxon>Decapoda</taxon>
        <taxon>Pleocyemata</taxon>
        <taxon>Brachyura</taxon>
        <taxon>Eubrachyura</taxon>
        <taxon>Portunoidea</taxon>
        <taxon>Portunidae</taxon>
        <taxon>Portuninae</taxon>
        <taxon>Portunus</taxon>
    </lineage>
</organism>
<evidence type="ECO:0000256" key="1">
    <source>
        <dbReference type="SAM" id="Phobius"/>
    </source>
</evidence>
<accession>A0A5B7F7H8</accession>
<proteinExistence type="predicted"/>
<dbReference type="EMBL" id="VSRR010005688">
    <property type="protein sequence ID" value="MPC43101.1"/>
    <property type="molecule type" value="Genomic_DNA"/>
</dbReference>
<dbReference type="AlphaFoldDB" id="A0A5B7F7H8"/>
<reference evidence="2 3" key="1">
    <citation type="submission" date="2019-05" db="EMBL/GenBank/DDBJ databases">
        <title>Another draft genome of Portunus trituberculatus and its Hox gene families provides insights of decapod evolution.</title>
        <authorList>
            <person name="Jeong J.-H."/>
            <person name="Song I."/>
            <person name="Kim S."/>
            <person name="Choi T."/>
            <person name="Kim D."/>
            <person name="Ryu S."/>
            <person name="Kim W."/>
        </authorList>
    </citation>
    <scope>NUCLEOTIDE SEQUENCE [LARGE SCALE GENOMIC DNA]</scope>
    <source>
        <tissue evidence="2">Muscle</tissue>
    </source>
</reference>
<gene>
    <name evidence="2" type="ORF">E2C01_036738</name>
</gene>
<protein>
    <recommendedName>
        <fullName evidence="4">Transmembrane protein</fullName>
    </recommendedName>
</protein>
<name>A0A5B7F7H8_PORTR</name>
<evidence type="ECO:0008006" key="4">
    <source>
        <dbReference type="Google" id="ProtNLM"/>
    </source>
</evidence>
<keyword evidence="3" id="KW-1185">Reference proteome</keyword>
<feature type="transmembrane region" description="Helical" evidence="1">
    <location>
        <begin position="52"/>
        <end position="71"/>
    </location>
</feature>
<sequence>MRLPRVGFGEYPYHRSHRGTDTAGATLRNKVHVNYLVFSSNVLASVPWLRSWSLVLVLVLVACVHVLSCGTRMIDGFVRNMNNGSESSAVV</sequence>
<keyword evidence="1" id="KW-0472">Membrane</keyword>
<keyword evidence="1" id="KW-0812">Transmembrane</keyword>
<comment type="caution">
    <text evidence="2">The sequence shown here is derived from an EMBL/GenBank/DDBJ whole genome shotgun (WGS) entry which is preliminary data.</text>
</comment>
<evidence type="ECO:0000313" key="3">
    <source>
        <dbReference type="Proteomes" id="UP000324222"/>
    </source>
</evidence>
<dbReference type="Proteomes" id="UP000324222">
    <property type="component" value="Unassembled WGS sequence"/>
</dbReference>
<evidence type="ECO:0000313" key="2">
    <source>
        <dbReference type="EMBL" id="MPC43101.1"/>
    </source>
</evidence>